<evidence type="ECO:0000313" key="1">
    <source>
        <dbReference type="EMBL" id="SHG73809.1"/>
    </source>
</evidence>
<accession>A0A1M5MA90</accession>
<dbReference type="EMBL" id="FQUS01000054">
    <property type="protein sequence ID" value="SHG73809.1"/>
    <property type="molecule type" value="Genomic_DNA"/>
</dbReference>
<keyword evidence="2" id="KW-1185">Reference proteome</keyword>
<evidence type="ECO:0008006" key="3">
    <source>
        <dbReference type="Google" id="ProtNLM"/>
    </source>
</evidence>
<name>A0A1M5MA90_9BACT</name>
<proteinExistence type="predicted"/>
<dbReference type="PROSITE" id="PS51257">
    <property type="entry name" value="PROKAR_LIPOPROTEIN"/>
    <property type="match status" value="1"/>
</dbReference>
<dbReference type="STRING" id="1194090.SAMN05443144_1543"/>
<feature type="non-terminal residue" evidence="1">
    <location>
        <position position="140"/>
    </location>
</feature>
<gene>
    <name evidence="1" type="ORF">SAMN05443144_1543</name>
</gene>
<organism evidence="1 2">
    <name type="scientific">Fodinibius roseus</name>
    <dbReference type="NCBI Taxonomy" id="1194090"/>
    <lineage>
        <taxon>Bacteria</taxon>
        <taxon>Pseudomonadati</taxon>
        <taxon>Balneolota</taxon>
        <taxon>Balneolia</taxon>
        <taxon>Balneolales</taxon>
        <taxon>Balneolaceae</taxon>
        <taxon>Fodinibius</taxon>
    </lineage>
</organism>
<protein>
    <recommendedName>
        <fullName evidence="3">DUF4837 domain-containing protein</fullName>
    </recommendedName>
</protein>
<dbReference type="OrthoDB" id="1115230at2"/>
<reference evidence="1 2" key="1">
    <citation type="submission" date="2016-11" db="EMBL/GenBank/DDBJ databases">
        <authorList>
            <person name="Jaros S."/>
            <person name="Januszkiewicz K."/>
            <person name="Wedrychowicz H."/>
        </authorList>
    </citation>
    <scope>NUCLEOTIDE SEQUENCE [LARGE SCALE GENOMIC DNA]</scope>
    <source>
        <strain evidence="1 2">DSM 21986</strain>
    </source>
</reference>
<evidence type="ECO:0000313" key="2">
    <source>
        <dbReference type="Proteomes" id="UP000184041"/>
    </source>
</evidence>
<sequence length="140" mass="16230">MIMRGLWKVSGLVILVMIWIGCQDDYRQEARGNYGEAVVVMDSTQWESQTAQAIRRTYGRDITTLPGLTPEPLYDLRFRDFNNDSQLEQLKRNKNLIIAAPIDDTTNTGRWIRALLSDEVEAQVRNGKSFAFPMQNQWYK</sequence>
<dbReference type="AlphaFoldDB" id="A0A1M5MA90"/>
<dbReference type="Proteomes" id="UP000184041">
    <property type="component" value="Unassembled WGS sequence"/>
</dbReference>